<dbReference type="InterPro" id="IPR035983">
    <property type="entry name" value="Hect_E3_ubiquitin_ligase"/>
</dbReference>
<feature type="active site" description="Glycyl thioester intermediate" evidence="6">
    <location>
        <position position="348"/>
    </location>
</feature>
<comment type="caution">
    <text evidence="10">The sequence shown here is derived from an EMBL/GenBank/DDBJ whole genome shotgun (WGS) entry which is preliminary data.</text>
</comment>
<organism evidence="10 11">
    <name type="scientific">[Myrmecia] bisecta</name>
    <dbReference type="NCBI Taxonomy" id="41462"/>
    <lineage>
        <taxon>Eukaryota</taxon>
        <taxon>Viridiplantae</taxon>
        <taxon>Chlorophyta</taxon>
        <taxon>core chlorophytes</taxon>
        <taxon>Trebouxiophyceae</taxon>
        <taxon>Trebouxiales</taxon>
        <taxon>Trebouxiaceae</taxon>
        <taxon>Myrmecia</taxon>
    </lineage>
</organism>
<dbReference type="GO" id="GO:0016567">
    <property type="term" value="P:protein ubiquitination"/>
    <property type="evidence" value="ECO:0007669"/>
    <property type="project" value="TreeGrafter"/>
</dbReference>
<reference evidence="10 11" key="1">
    <citation type="journal article" date="2024" name="Nat. Commun.">
        <title>Phylogenomics reveals the evolutionary origins of lichenization in chlorophyte algae.</title>
        <authorList>
            <person name="Puginier C."/>
            <person name="Libourel C."/>
            <person name="Otte J."/>
            <person name="Skaloud P."/>
            <person name="Haon M."/>
            <person name="Grisel S."/>
            <person name="Petersen M."/>
            <person name="Berrin J.G."/>
            <person name="Delaux P.M."/>
            <person name="Dal Grande F."/>
            <person name="Keller J."/>
        </authorList>
    </citation>
    <scope>NUCLEOTIDE SEQUENCE [LARGE SCALE GENOMIC DNA]</scope>
    <source>
        <strain evidence="10 11">SAG 2043</strain>
    </source>
</reference>
<accession>A0AAW1P6V7</accession>
<feature type="compositionally biased region" description="Low complexity" evidence="7">
    <location>
        <begin position="523"/>
        <end position="540"/>
    </location>
</feature>
<evidence type="ECO:0000313" key="10">
    <source>
        <dbReference type="EMBL" id="KAK9808871.1"/>
    </source>
</evidence>
<gene>
    <name evidence="10" type="ORF">WJX72_005512</name>
</gene>
<keyword evidence="4" id="KW-0808">Transferase</keyword>
<evidence type="ECO:0000256" key="7">
    <source>
        <dbReference type="SAM" id="MobiDB-lite"/>
    </source>
</evidence>
<keyword evidence="8" id="KW-0472">Membrane</keyword>
<dbReference type="AlphaFoldDB" id="A0AAW1P6V7"/>
<evidence type="ECO:0000256" key="2">
    <source>
        <dbReference type="ARBA" id="ARBA00004906"/>
    </source>
</evidence>
<evidence type="ECO:0000256" key="4">
    <source>
        <dbReference type="ARBA" id="ARBA00022679"/>
    </source>
</evidence>
<dbReference type="PROSITE" id="PS50237">
    <property type="entry name" value="HECT"/>
    <property type="match status" value="1"/>
</dbReference>
<dbReference type="Pfam" id="PF00632">
    <property type="entry name" value="HECT"/>
    <property type="match status" value="1"/>
</dbReference>
<dbReference type="SMART" id="SM00119">
    <property type="entry name" value="HECTc"/>
    <property type="match status" value="1"/>
</dbReference>
<comment type="catalytic activity">
    <reaction evidence="1">
        <text>S-ubiquitinyl-[E2 ubiquitin-conjugating enzyme]-L-cysteine + [acceptor protein]-L-lysine = [E2 ubiquitin-conjugating enzyme]-L-cysteine + N(6)-ubiquitinyl-[acceptor protein]-L-lysine.</text>
        <dbReference type="EC" id="2.3.2.26"/>
    </reaction>
</comment>
<name>A0AAW1P6V7_9CHLO</name>
<dbReference type="InterPro" id="IPR050409">
    <property type="entry name" value="E3_ubiq-protein_ligase"/>
</dbReference>
<feature type="transmembrane region" description="Helical" evidence="8">
    <location>
        <begin position="743"/>
        <end position="765"/>
    </location>
</feature>
<dbReference type="Gene3D" id="3.90.1750.10">
    <property type="entry name" value="Hect, E3 ligase catalytic domains"/>
    <property type="match status" value="1"/>
</dbReference>
<proteinExistence type="predicted"/>
<evidence type="ECO:0000313" key="11">
    <source>
        <dbReference type="Proteomes" id="UP001489004"/>
    </source>
</evidence>
<sequence length="766" mass="80359">MAAQQSQRKITFKVHRATAFEDTYQQAAAQGLLSSSTGPCLLFPTFFEGLGQAEALESGEGHGPRKEYYGLIGRALCSTSDSVTPENALLSASGPQLFTYNQSAACYWFNTSLKCTVEHCGHYHCAGWLTGQVISNRAALGISLPALLFQKLLDGPKFKASLEALTAFDSTAAASLSKVASLDDAAFQTLLQVENAPPQLSREAYIEAGVQRLLVDSCTWQSGALAEGFWSAVSRPVLEAWRVTPTDLAQIVNGSSLSSDANFRVQDVFRVVLDEQLEGAAPQLLMALWQVLERWPVDMKRRFVRFVTACERVPLPGMEVLRIELPFVAYNEADHRRLLTMLPQAHTCANTLELPDYWNSLIKARGIADPFSLPADQLQDLQDELAEILPGAVSELDETSEDAVAAPIVTPPLSAKGRLPPIAAKPAWGEPSTVAGGWTGTPKAAWGAERLPAHPPLASLAAPFAAVKHASPPTSSAPDSEVKAVASVEVLSEHDGHEHPASDLATQMTSSALSSSPDPPSSPSVSNLSASPSVPLASSLHEAPHKPASSFGSPRSPIKHVEDTHLDSERLSDGFDSQSELSHAQLDSPDCLDHDLVPVDFVLETASGVVIGVLDTATGVVKSAQGVVSDALDTVATTVHAVTHLVGSIVSIQSTGSGLTAVVHVSVPDVAVLGVVSVTVPITVSAGPNGAVIIALGGIQGIHYPNCPPIDAPPPAPCTVAPSPTTPVLNGLLNSILGLLGNILGNCGLIASLLNSVLGLLYGILG</sequence>
<keyword evidence="8" id="KW-1133">Transmembrane helix</keyword>
<feature type="region of interest" description="Disordered" evidence="7">
    <location>
        <begin position="507"/>
        <end position="559"/>
    </location>
</feature>
<dbReference type="InterPro" id="IPR000569">
    <property type="entry name" value="HECT_dom"/>
</dbReference>
<dbReference type="EC" id="2.3.2.26" evidence="3"/>
<dbReference type="Proteomes" id="UP001489004">
    <property type="component" value="Unassembled WGS sequence"/>
</dbReference>
<feature type="region of interest" description="Disordered" evidence="7">
    <location>
        <begin position="570"/>
        <end position="589"/>
    </location>
</feature>
<dbReference type="SUPFAM" id="SSF56204">
    <property type="entry name" value="Hect, E3 ligase catalytic domain"/>
    <property type="match status" value="1"/>
</dbReference>
<dbReference type="EMBL" id="JALJOR010000011">
    <property type="protein sequence ID" value="KAK9808871.1"/>
    <property type="molecule type" value="Genomic_DNA"/>
</dbReference>
<dbReference type="GO" id="GO:0005737">
    <property type="term" value="C:cytoplasm"/>
    <property type="evidence" value="ECO:0007669"/>
    <property type="project" value="TreeGrafter"/>
</dbReference>
<evidence type="ECO:0000256" key="1">
    <source>
        <dbReference type="ARBA" id="ARBA00000885"/>
    </source>
</evidence>
<keyword evidence="11" id="KW-1185">Reference proteome</keyword>
<feature type="domain" description="HECT" evidence="9">
    <location>
        <begin position="201"/>
        <end position="357"/>
    </location>
</feature>
<protein>
    <recommendedName>
        <fullName evidence="3">HECT-type E3 ubiquitin transferase</fullName>
        <ecNumber evidence="3">2.3.2.26</ecNumber>
    </recommendedName>
</protein>
<dbReference type="PANTHER" id="PTHR11254">
    <property type="entry name" value="HECT DOMAIN UBIQUITIN-PROTEIN LIGASE"/>
    <property type="match status" value="1"/>
</dbReference>
<evidence type="ECO:0000259" key="9">
    <source>
        <dbReference type="PROSITE" id="PS50237"/>
    </source>
</evidence>
<evidence type="ECO:0000256" key="3">
    <source>
        <dbReference type="ARBA" id="ARBA00012485"/>
    </source>
</evidence>
<evidence type="ECO:0000256" key="8">
    <source>
        <dbReference type="SAM" id="Phobius"/>
    </source>
</evidence>
<keyword evidence="8" id="KW-0812">Transmembrane</keyword>
<dbReference type="GO" id="GO:0061630">
    <property type="term" value="F:ubiquitin protein ligase activity"/>
    <property type="evidence" value="ECO:0007669"/>
    <property type="project" value="UniProtKB-EC"/>
</dbReference>
<dbReference type="Gene3D" id="3.30.2410.10">
    <property type="entry name" value="Hect, E3 ligase catalytic domain"/>
    <property type="match status" value="1"/>
</dbReference>
<dbReference type="GO" id="GO:0006511">
    <property type="term" value="P:ubiquitin-dependent protein catabolic process"/>
    <property type="evidence" value="ECO:0007669"/>
    <property type="project" value="TreeGrafter"/>
</dbReference>
<keyword evidence="5 6" id="KW-0833">Ubl conjugation pathway</keyword>
<evidence type="ECO:0000256" key="6">
    <source>
        <dbReference type="PROSITE-ProRule" id="PRU00104"/>
    </source>
</evidence>
<comment type="pathway">
    <text evidence="2">Protein modification; protein ubiquitination.</text>
</comment>
<evidence type="ECO:0000256" key="5">
    <source>
        <dbReference type="ARBA" id="ARBA00022786"/>
    </source>
</evidence>
<dbReference type="PANTHER" id="PTHR11254:SF440">
    <property type="entry name" value="E3 UBIQUITIN-PROTEIN LIGASE NEDD-4"/>
    <property type="match status" value="1"/>
</dbReference>